<evidence type="ECO:0000256" key="1">
    <source>
        <dbReference type="SAM" id="SignalP"/>
    </source>
</evidence>
<evidence type="ECO:0000313" key="3">
    <source>
        <dbReference type="WBParaSite" id="PTRK_0001747350.1"/>
    </source>
</evidence>
<organism evidence="2 3">
    <name type="scientific">Parastrongyloides trichosuri</name>
    <name type="common">Possum-specific nematode worm</name>
    <dbReference type="NCBI Taxonomy" id="131310"/>
    <lineage>
        <taxon>Eukaryota</taxon>
        <taxon>Metazoa</taxon>
        <taxon>Ecdysozoa</taxon>
        <taxon>Nematoda</taxon>
        <taxon>Chromadorea</taxon>
        <taxon>Rhabditida</taxon>
        <taxon>Tylenchina</taxon>
        <taxon>Panagrolaimomorpha</taxon>
        <taxon>Strongyloidoidea</taxon>
        <taxon>Strongyloididae</taxon>
        <taxon>Parastrongyloides</taxon>
    </lineage>
</organism>
<keyword evidence="2" id="KW-1185">Reference proteome</keyword>
<feature type="chain" id="PRO_5005892731" evidence="1">
    <location>
        <begin position="18"/>
        <end position="157"/>
    </location>
</feature>
<proteinExistence type="predicted"/>
<protein>
    <submittedName>
        <fullName evidence="3">Uncharacterized protein</fullName>
    </submittedName>
</protein>
<accession>A0A0N5A6B9</accession>
<reference evidence="3" key="1">
    <citation type="submission" date="2017-02" db="UniProtKB">
        <authorList>
            <consortium name="WormBaseParasite"/>
        </authorList>
    </citation>
    <scope>IDENTIFICATION</scope>
</reference>
<dbReference type="Proteomes" id="UP000038045">
    <property type="component" value="Unplaced"/>
</dbReference>
<name>A0A0N5A6B9_PARTI</name>
<keyword evidence="1" id="KW-0732">Signal</keyword>
<dbReference type="AlphaFoldDB" id="A0A0N5A6B9"/>
<sequence length="157" mass="17838">MKLLIILFLIIKSVVHSDKTLKHCDTNKVGIDLNGKFLCNYKNHPNAFIELKVCNKYLFTTKCKDWVKVHPSLDGSFNITELSGDTSGSFYFTVVFDFLITCKGLKDNGKMCSVKSSFELNKDCLYCDGEPKSKCNYEGINIKDKYFKNDITCGNNN</sequence>
<dbReference type="WBParaSite" id="PTRK_0001747350.1">
    <property type="protein sequence ID" value="PTRK_0001747350.1"/>
    <property type="gene ID" value="PTRK_0001747350"/>
</dbReference>
<evidence type="ECO:0000313" key="2">
    <source>
        <dbReference type="Proteomes" id="UP000038045"/>
    </source>
</evidence>
<feature type="signal peptide" evidence="1">
    <location>
        <begin position="1"/>
        <end position="17"/>
    </location>
</feature>